<reference evidence="3 4" key="1">
    <citation type="submission" date="2015-01" db="EMBL/GenBank/DDBJ databases">
        <title>Evolution of Trichinella species and genotypes.</title>
        <authorList>
            <person name="Korhonen P.K."/>
            <person name="Edoardo P."/>
            <person name="Giuseppe L.R."/>
            <person name="Gasser R.B."/>
        </authorList>
    </citation>
    <scope>NUCLEOTIDE SEQUENCE [LARGE SCALE GENOMIC DNA]</scope>
    <source>
        <strain evidence="3">ISS3</strain>
    </source>
</reference>
<dbReference type="Proteomes" id="UP000054776">
    <property type="component" value="Unassembled WGS sequence"/>
</dbReference>
<dbReference type="OrthoDB" id="5937356at2759"/>
<evidence type="ECO:0000313" key="1">
    <source>
        <dbReference type="EMBL" id="KRY26230.1"/>
    </source>
</evidence>
<organism evidence="3 4">
    <name type="scientific">Trichinella spiralis</name>
    <name type="common">Trichina worm</name>
    <dbReference type="NCBI Taxonomy" id="6334"/>
    <lineage>
        <taxon>Eukaryota</taxon>
        <taxon>Metazoa</taxon>
        <taxon>Ecdysozoa</taxon>
        <taxon>Nematoda</taxon>
        <taxon>Enoplea</taxon>
        <taxon>Dorylaimia</taxon>
        <taxon>Trichinellida</taxon>
        <taxon>Trichinellidae</taxon>
        <taxon>Trichinella</taxon>
    </lineage>
</organism>
<protein>
    <submittedName>
        <fullName evidence="3">Uncharacterized protein</fullName>
    </submittedName>
</protein>
<dbReference type="EMBL" id="JYDH01000514">
    <property type="protein sequence ID" value="KRY26230.1"/>
    <property type="molecule type" value="Genomic_DNA"/>
</dbReference>
<evidence type="ECO:0000313" key="4">
    <source>
        <dbReference type="Proteomes" id="UP000054776"/>
    </source>
</evidence>
<dbReference type="InParanoid" id="A0A0V1AN60"/>
<dbReference type="AlphaFoldDB" id="A0A0V1AN60"/>
<name>A0A0V1AN60_TRISP</name>
<dbReference type="EMBL" id="JYDH01000495">
    <property type="protein sequence ID" value="KRY26274.1"/>
    <property type="molecule type" value="Genomic_DNA"/>
</dbReference>
<accession>A0A0V1AN60</accession>
<comment type="caution">
    <text evidence="3">The sequence shown here is derived from an EMBL/GenBank/DDBJ whole genome shotgun (WGS) entry which is preliminary data.</text>
</comment>
<gene>
    <name evidence="2" type="ORF">T01_11288</name>
    <name evidence="3" type="ORF">T01_16197</name>
    <name evidence="1" type="ORF">T01_3403</name>
</gene>
<evidence type="ECO:0000313" key="3">
    <source>
        <dbReference type="EMBL" id="KRY26274.1"/>
    </source>
</evidence>
<keyword evidence="4" id="KW-1185">Reference proteome</keyword>
<evidence type="ECO:0000313" key="2">
    <source>
        <dbReference type="EMBL" id="KRY26269.1"/>
    </source>
</evidence>
<proteinExistence type="predicted"/>
<sequence length="98" mass="11072">MPVLGVYGLQEQKQFVKPKFVSNRFIVEPIMPTFQIVISSDIYITCIPKRHPVYVYPDNIQEMLGSVLPRDLVDFTCLKIKKRSHADGSAEAKDASSS</sequence>
<dbReference type="EMBL" id="JYDH01000496">
    <property type="protein sequence ID" value="KRY26269.1"/>
    <property type="molecule type" value="Genomic_DNA"/>
</dbReference>